<feature type="domain" description="N-acetyltransferase" evidence="2">
    <location>
        <begin position="40"/>
        <end position="126"/>
    </location>
</feature>
<dbReference type="InterPro" id="IPR045057">
    <property type="entry name" value="Gcn5-rel_NAT"/>
</dbReference>
<evidence type="ECO:0000259" key="2">
    <source>
        <dbReference type="PROSITE" id="PS51729"/>
    </source>
</evidence>
<dbReference type="Proteomes" id="UP001432222">
    <property type="component" value="Chromosome"/>
</dbReference>
<proteinExistence type="predicted"/>
<dbReference type="PROSITE" id="PS51186">
    <property type="entry name" value="GNAT"/>
    <property type="match status" value="1"/>
</dbReference>
<dbReference type="PANTHER" id="PTHR31435">
    <property type="entry name" value="PROTEIN NATD1"/>
    <property type="match status" value="1"/>
</dbReference>
<dbReference type="PROSITE" id="PS51729">
    <property type="entry name" value="GNAT_YJDJ"/>
    <property type="match status" value="1"/>
</dbReference>
<keyword evidence="4" id="KW-1185">Reference proteome</keyword>
<dbReference type="InterPro" id="IPR016181">
    <property type="entry name" value="Acyl_CoA_acyltransferase"/>
</dbReference>
<dbReference type="EMBL" id="CP108110">
    <property type="protein sequence ID" value="WUQ88704.1"/>
    <property type="molecule type" value="Genomic_DNA"/>
</dbReference>
<dbReference type="Gene3D" id="3.40.630.30">
    <property type="match status" value="1"/>
</dbReference>
<dbReference type="InterPro" id="IPR031165">
    <property type="entry name" value="GNAT_YJDJ"/>
</dbReference>
<feature type="domain" description="N-acetyltransferase" evidence="1">
    <location>
        <begin position="5"/>
        <end position="133"/>
    </location>
</feature>
<gene>
    <name evidence="3" type="ORF">OHA16_08750</name>
</gene>
<dbReference type="RefSeq" id="WP_328959215.1">
    <property type="nucleotide sequence ID" value="NZ_CP108110.1"/>
</dbReference>
<dbReference type="PANTHER" id="PTHR31435:SF10">
    <property type="entry name" value="BSR4717 PROTEIN"/>
    <property type="match status" value="1"/>
</dbReference>
<evidence type="ECO:0000313" key="4">
    <source>
        <dbReference type="Proteomes" id="UP001432222"/>
    </source>
</evidence>
<dbReference type="Pfam" id="PF14542">
    <property type="entry name" value="Acetyltransf_CG"/>
    <property type="match status" value="1"/>
</dbReference>
<protein>
    <submittedName>
        <fullName evidence="3">N-acetyltransferase</fullName>
    </submittedName>
</protein>
<organism evidence="3 4">
    <name type="scientific">Kitasatospora purpeofusca</name>
    <dbReference type="NCBI Taxonomy" id="67352"/>
    <lineage>
        <taxon>Bacteria</taxon>
        <taxon>Bacillati</taxon>
        <taxon>Actinomycetota</taxon>
        <taxon>Actinomycetes</taxon>
        <taxon>Kitasatosporales</taxon>
        <taxon>Streptomycetaceae</taxon>
        <taxon>Kitasatospora</taxon>
    </lineage>
</organism>
<accession>A0ABZ1UCE8</accession>
<evidence type="ECO:0000313" key="3">
    <source>
        <dbReference type="EMBL" id="WUQ88704.1"/>
    </source>
</evidence>
<reference evidence="3" key="1">
    <citation type="submission" date="2022-10" db="EMBL/GenBank/DDBJ databases">
        <title>The complete genomes of actinobacterial strains from the NBC collection.</title>
        <authorList>
            <person name="Joergensen T.S."/>
            <person name="Alvarez Arevalo M."/>
            <person name="Sterndorff E.B."/>
            <person name="Faurdal D."/>
            <person name="Vuksanovic O."/>
            <person name="Mourched A.-S."/>
            <person name="Charusanti P."/>
            <person name="Shaw S."/>
            <person name="Blin K."/>
            <person name="Weber T."/>
        </authorList>
    </citation>
    <scope>NUCLEOTIDE SEQUENCE</scope>
    <source>
        <strain evidence="3">NBC_00222</strain>
    </source>
</reference>
<evidence type="ECO:0000259" key="1">
    <source>
        <dbReference type="PROSITE" id="PS51186"/>
    </source>
</evidence>
<name>A0ABZ1UCE8_9ACTN</name>
<dbReference type="SUPFAM" id="SSF55729">
    <property type="entry name" value="Acyl-CoA N-acyltransferases (Nat)"/>
    <property type="match status" value="1"/>
</dbReference>
<sequence>MDRAPPARPAGRAVDRAVRWAAHRAAASSSEESAMTVTIRDADGADRFEAWSDGALAGFAEYLRSDGLVVYPHTVVEPAYEGQGVGGALARAALDDARARGLAVLATCPFIKGWMLRHPEYIDLAYENRSRVSD</sequence>
<dbReference type="InterPro" id="IPR000182">
    <property type="entry name" value="GNAT_dom"/>
</dbReference>